<dbReference type="Proteomes" id="UP001217417">
    <property type="component" value="Unassembled WGS sequence"/>
</dbReference>
<name>A0AAD7VP22_9ASCO</name>
<dbReference type="GeneID" id="80885429"/>
<protein>
    <submittedName>
        <fullName evidence="1">Uncharacterized protein</fullName>
    </submittedName>
</protein>
<comment type="caution">
    <text evidence="1">The sequence shown here is derived from an EMBL/GenBank/DDBJ whole genome shotgun (WGS) entry which is preliminary data.</text>
</comment>
<keyword evidence="2" id="KW-1185">Reference proteome</keyword>
<reference evidence="1" key="1">
    <citation type="submission" date="2023-03" db="EMBL/GenBank/DDBJ databases">
        <title>Near-Complete genome sequence of Lipomyces tetrasporous NRRL Y-64009, an oleaginous yeast capable of growing on lignocellulosic hydrolysates.</title>
        <authorList>
            <consortium name="Lawrence Berkeley National Laboratory"/>
            <person name="Jagtap S.S."/>
            <person name="Liu J.-J."/>
            <person name="Walukiewicz H.E."/>
            <person name="Pangilinan J."/>
            <person name="Lipzen A."/>
            <person name="Ahrendt S."/>
            <person name="Koriabine M."/>
            <person name="Cobaugh K."/>
            <person name="Salamov A."/>
            <person name="Yoshinaga Y."/>
            <person name="Ng V."/>
            <person name="Daum C."/>
            <person name="Grigoriev I.V."/>
            <person name="Slininger P.J."/>
            <person name="Dien B.S."/>
            <person name="Jin Y.-S."/>
            <person name="Rao C.V."/>
        </authorList>
    </citation>
    <scope>NUCLEOTIDE SEQUENCE</scope>
    <source>
        <strain evidence="1">NRRL Y-64009</strain>
    </source>
</reference>
<evidence type="ECO:0000313" key="1">
    <source>
        <dbReference type="EMBL" id="KAJ8096518.1"/>
    </source>
</evidence>
<sequence length="309" mass="34454">MADSELFATVRRPLSPDTQIEIRASRSEYQIVQDILEEEDVQYPRLQYDGARKVAIVSAAPTPLHGEMVGQLLSKIYGEVMTSPLLNANIRSGLSVANDMRNTEDTGDTSTTRNWDGALRYLTEEETGPSHILMIAIEVGLAQTHASLRAAISFSVWNHGTGPSPKYYTAPEEKRAAVQEAEHVIRSQLRAYPFGPLKIAEDTWFGKITSVVLETYRLEDETQSPDTLLDPTQSFTIVDDGRFVGGEVPSNLAEITLGDCIPTHILSGNNIEATAVNFFHRDWFERSFCSAMFQTAIERIKDKCQVQRV</sequence>
<evidence type="ECO:0000313" key="2">
    <source>
        <dbReference type="Proteomes" id="UP001217417"/>
    </source>
</evidence>
<gene>
    <name evidence="1" type="ORF">POJ06DRAFT_287420</name>
</gene>
<dbReference type="AlphaFoldDB" id="A0AAD7VP22"/>
<proteinExistence type="predicted"/>
<organism evidence="1 2">
    <name type="scientific">Lipomyces tetrasporus</name>
    <dbReference type="NCBI Taxonomy" id="54092"/>
    <lineage>
        <taxon>Eukaryota</taxon>
        <taxon>Fungi</taxon>
        <taxon>Dikarya</taxon>
        <taxon>Ascomycota</taxon>
        <taxon>Saccharomycotina</taxon>
        <taxon>Lipomycetes</taxon>
        <taxon>Lipomycetales</taxon>
        <taxon>Lipomycetaceae</taxon>
        <taxon>Lipomyces</taxon>
    </lineage>
</organism>
<dbReference type="RefSeq" id="XP_056039968.1">
    <property type="nucleotide sequence ID" value="XM_056190263.1"/>
</dbReference>
<accession>A0AAD7VP22</accession>
<dbReference type="EMBL" id="JARPMG010000015">
    <property type="protein sequence ID" value="KAJ8096518.1"/>
    <property type="molecule type" value="Genomic_DNA"/>
</dbReference>